<organism evidence="7 8">
    <name type="scientific">Neolecta irregularis (strain DAH-3)</name>
    <dbReference type="NCBI Taxonomy" id="1198029"/>
    <lineage>
        <taxon>Eukaryota</taxon>
        <taxon>Fungi</taxon>
        <taxon>Dikarya</taxon>
        <taxon>Ascomycota</taxon>
        <taxon>Taphrinomycotina</taxon>
        <taxon>Neolectales</taxon>
        <taxon>Neolectaceae</taxon>
        <taxon>Neolecta</taxon>
    </lineage>
</organism>
<dbReference type="Pfam" id="PF13347">
    <property type="entry name" value="MFS_2"/>
    <property type="match status" value="1"/>
</dbReference>
<dbReference type="EMBL" id="LXFE01000132">
    <property type="protein sequence ID" value="OLL26943.1"/>
    <property type="molecule type" value="Genomic_DNA"/>
</dbReference>
<dbReference type="GO" id="GO:0008506">
    <property type="term" value="F:sucrose:proton symporter activity"/>
    <property type="evidence" value="ECO:0007669"/>
    <property type="project" value="EnsemblFungi"/>
</dbReference>
<keyword evidence="8" id="KW-1185">Reference proteome</keyword>
<evidence type="ECO:0000313" key="8">
    <source>
        <dbReference type="Proteomes" id="UP000186594"/>
    </source>
</evidence>
<gene>
    <name evidence="7" type="ORF">NEOLI_000734</name>
</gene>
<accession>A0A1U7LWJ5</accession>
<keyword evidence="4 6" id="KW-1133">Transmembrane helix</keyword>
<comment type="subcellular location">
    <subcellularLocation>
        <location evidence="1">Membrane</location>
        <topology evidence="1">Multi-pass membrane protein</topology>
    </subcellularLocation>
</comment>
<dbReference type="SUPFAM" id="SSF103473">
    <property type="entry name" value="MFS general substrate transporter"/>
    <property type="match status" value="1"/>
</dbReference>
<evidence type="ECO:0000256" key="3">
    <source>
        <dbReference type="ARBA" id="ARBA00022692"/>
    </source>
</evidence>
<dbReference type="CDD" id="cd17313">
    <property type="entry name" value="MFS_SLC45_SUC"/>
    <property type="match status" value="1"/>
</dbReference>
<evidence type="ECO:0000256" key="1">
    <source>
        <dbReference type="ARBA" id="ARBA00004141"/>
    </source>
</evidence>
<feature type="transmembrane region" description="Helical" evidence="6">
    <location>
        <begin position="279"/>
        <end position="302"/>
    </location>
</feature>
<feature type="transmembrane region" description="Helical" evidence="6">
    <location>
        <begin position="211"/>
        <end position="233"/>
    </location>
</feature>
<dbReference type="InterPro" id="IPR036259">
    <property type="entry name" value="MFS_trans_sf"/>
</dbReference>
<keyword evidence="3 6" id="KW-0812">Transmembrane</keyword>
<evidence type="ECO:0000256" key="5">
    <source>
        <dbReference type="ARBA" id="ARBA00023136"/>
    </source>
</evidence>
<feature type="transmembrane region" description="Helical" evidence="6">
    <location>
        <begin position="33"/>
        <end position="51"/>
    </location>
</feature>
<comment type="caution">
    <text evidence="7">The sequence shown here is derived from an EMBL/GenBank/DDBJ whole genome shotgun (WGS) entry which is preliminary data.</text>
</comment>
<feature type="transmembrane region" description="Helical" evidence="6">
    <location>
        <begin position="105"/>
        <end position="121"/>
    </location>
</feature>
<dbReference type="Gene3D" id="1.20.1250.20">
    <property type="entry name" value="MFS general substrate transporter like domains"/>
    <property type="match status" value="1"/>
</dbReference>
<feature type="transmembrane region" description="Helical" evidence="6">
    <location>
        <begin position="358"/>
        <end position="379"/>
    </location>
</feature>
<dbReference type="GO" id="GO:0106081">
    <property type="term" value="P:maltose import across plasma membrane"/>
    <property type="evidence" value="ECO:0007669"/>
    <property type="project" value="EnsemblFungi"/>
</dbReference>
<feature type="transmembrane region" description="Helical" evidence="6">
    <location>
        <begin position="141"/>
        <end position="160"/>
    </location>
</feature>
<dbReference type="GO" id="GO:0005364">
    <property type="term" value="F:maltose:proton symporter activity"/>
    <property type="evidence" value="ECO:0007669"/>
    <property type="project" value="EnsemblFungi"/>
</dbReference>
<dbReference type="PANTHER" id="PTHR19432">
    <property type="entry name" value="SUGAR TRANSPORTER"/>
    <property type="match status" value="1"/>
</dbReference>
<feature type="transmembrane region" description="Helical" evidence="6">
    <location>
        <begin position="385"/>
        <end position="407"/>
    </location>
</feature>
<protein>
    <submittedName>
        <fullName evidence="7">General alpha-glucoside permease</fullName>
    </submittedName>
</protein>
<dbReference type="PANTHER" id="PTHR19432:SF35">
    <property type="entry name" value="SOLUTE CARRIER FAMILY 45 MEMBER 3 ISOFORM X1"/>
    <property type="match status" value="1"/>
</dbReference>
<dbReference type="GO" id="GO:0005886">
    <property type="term" value="C:plasma membrane"/>
    <property type="evidence" value="ECO:0007669"/>
    <property type="project" value="TreeGrafter"/>
</dbReference>
<dbReference type="OrthoDB" id="28755at2759"/>
<feature type="transmembrane region" description="Helical" evidence="6">
    <location>
        <begin position="181"/>
        <end position="199"/>
    </location>
</feature>
<evidence type="ECO:0000256" key="6">
    <source>
        <dbReference type="SAM" id="Phobius"/>
    </source>
</evidence>
<keyword evidence="2" id="KW-0813">Transport</keyword>
<dbReference type="OMA" id="RVCYVQV"/>
<name>A0A1U7LWJ5_NEOID</name>
<dbReference type="GO" id="GO:0106082">
    <property type="term" value="P:sucrose import across plasma membrane"/>
    <property type="evidence" value="ECO:0007669"/>
    <property type="project" value="EnsemblFungi"/>
</dbReference>
<evidence type="ECO:0000256" key="4">
    <source>
        <dbReference type="ARBA" id="ARBA00022989"/>
    </source>
</evidence>
<feature type="transmembrane region" description="Helical" evidence="6">
    <location>
        <begin position="419"/>
        <end position="443"/>
    </location>
</feature>
<evidence type="ECO:0000256" key="2">
    <source>
        <dbReference type="ARBA" id="ARBA00022448"/>
    </source>
</evidence>
<feature type="transmembrane region" description="Helical" evidence="6">
    <location>
        <begin position="71"/>
        <end position="93"/>
    </location>
</feature>
<proteinExistence type="predicted"/>
<sequence>MNINSRNNLSNQDESISLLKSSKVHVRDVQHRSFWYLFLLSLALGGVQFAWATELAYVSPYLLSLGLPKPVMSLVWIAGPLSGIIMQPLIGQLSDKSRLKWGKRRPFIIGGCCGTVLGLLLMGRTKDIVGIFRHDDRNATIILAVFGLYLMDFSVNAIMASSRALIVDAAPHTQQDIANSMVSRLVGVGNVLGYLSGYIDLPRLFPRIGKSQFEILCLLSSIVLIICVTFTCFRVKEVNVDANSSSNIPKRSIVDPIKQIIYTIFHLPRPIRDVCVTQFFSWIGWFPFLIYCTAWIGQIYVLEHASQNGHASDPDWDKATRTGSFALLLYALVALLSSIVLPTFVAPDGIIAIKGLTLSRLWTLTMGIFAVCMFSTFFITTVSGATIMVSFCGIPWALTLWAPFALISKQVAWKNLDAGVVLGVHNIFISMPQVISTLISSLIFRICTKGVKEGGVHDESFDWILRSGGLATCVAIILAIRLDKSKANDEV</sequence>
<dbReference type="Proteomes" id="UP000186594">
    <property type="component" value="Unassembled WGS sequence"/>
</dbReference>
<dbReference type="AlphaFoldDB" id="A0A1U7LWJ5"/>
<reference evidence="7 8" key="1">
    <citation type="submission" date="2016-04" db="EMBL/GenBank/DDBJ databases">
        <title>Evolutionary innovation and constraint leading to complex multicellularity in the Ascomycota.</title>
        <authorList>
            <person name="Cisse O."/>
            <person name="Nguyen A."/>
            <person name="Hewitt D.A."/>
            <person name="Jedd G."/>
            <person name="Stajich J.E."/>
        </authorList>
    </citation>
    <scope>NUCLEOTIDE SEQUENCE [LARGE SCALE GENOMIC DNA]</scope>
    <source>
        <strain evidence="7 8">DAH-3</strain>
    </source>
</reference>
<feature type="transmembrane region" description="Helical" evidence="6">
    <location>
        <begin position="322"/>
        <end position="346"/>
    </location>
</feature>
<evidence type="ECO:0000313" key="7">
    <source>
        <dbReference type="EMBL" id="OLL26943.1"/>
    </source>
</evidence>
<feature type="transmembrane region" description="Helical" evidence="6">
    <location>
        <begin position="463"/>
        <end position="482"/>
    </location>
</feature>
<keyword evidence="5 6" id="KW-0472">Membrane</keyword>